<evidence type="ECO:0000313" key="1">
    <source>
        <dbReference type="EMBL" id="KAI7983719.1"/>
    </source>
</evidence>
<proteinExistence type="predicted"/>
<name>A0ACC0F641_9ERIC</name>
<comment type="caution">
    <text evidence="1">The sequence shown here is derived from an EMBL/GenBank/DDBJ whole genome shotgun (WGS) entry which is preliminary data.</text>
</comment>
<organism evidence="1 2">
    <name type="scientific">Camellia lanceoleosa</name>
    <dbReference type="NCBI Taxonomy" id="1840588"/>
    <lineage>
        <taxon>Eukaryota</taxon>
        <taxon>Viridiplantae</taxon>
        <taxon>Streptophyta</taxon>
        <taxon>Embryophyta</taxon>
        <taxon>Tracheophyta</taxon>
        <taxon>Spermatophyta</taxon>
        <taxon>Magnoliopsida</taxon>
        <taxon>eudicotyledons</taxon>
        <taxon>Gunneridae</taxon>
        <taxon>Pentapetalae</taxon>
        <taxon>asterids</taxon>
        <taxon>Ericales</taxon>
        <taxon>Theaceae</taxon>
        <taxon>Camellia</taxon>
    </lineage>
</organism>
<keyword evidence="2" id="KW-1185">Reference proteome</keyword>
<gene>
    <name evidence="1" type="ORF">LOK49_LG15G02657</name>
</gene>
<accession>A0ACC0F641</accession>
<evidence type="ECO:0000313" key="2">
    <source>
        <dbReference type="Proteomes" id="UP001060215"/>
    </source>
</evidence>
<dbReference type="Proteomes" id="UP001060215">
    <property type="component" value="Chromosome 11"/>
</dbReference>
<sequence length="782" mass="85240">MQSLSTSHVYIVYLGLNQMHDPLLTTNHHLQLLSNVFERKEEAEKSMLYSYKHSFSGFSAMINSTQATTLAQMDGVVSVFRSRILELHTTRSWDFLGLTLSSGTEATPLQLAYGDDVIVGVFDTGVYPESESFREEAGTRPIPKSWKGKCVAGENFEPTKACNRKLIGAQYYLKGFEEEYGPINPSSNPEYRSPRDFNGHGTHTASTAVGCIVKNASSFGFAQGIARGGAPKARLAVYKVCWSQNLVGRCSEADIMAGFDDALHDGVDVISASFGKTPPLLPLFESSNDVGSFHAMQMGVSVVFSAGNDGPDLSLVQNVAPWSLCVAASSIDRTFPTQILIDTNLSITGESLTAKQIKAKLVDASDYFEDGVCRKRYWNKKRAIGKVILCLSLVGSVSIDVAEEATWTANATALIFVEPLGKQVIADVDILPTIRVDIIQGTQIYHYLDLARYKPVVQIKPSMTIIKKSPAPAVYAFSSRGPSSLSPDILKPDISAPGINILAAWPIKTPPSIFAFDARSVNWNFQSGTSMSCPHVSGVIALLKSAHPHWSPAAIRSALMTTAYTCDTSHDNIIYGGITKIANPFDIGAGHIDPIRAMDPGLVYDMKTSDYILYLCNIGYTEDIIKRIVVPSPGTTVSCPRGYRTNANMNYPSITVPNLQSTMTIKRTARNVGTKKTTIYFVSIVEPNGVEIVVWPRVLFFSCFWEEVSYYVTLKPRKISQGRYDFGEIVWSDACHSVRSPLVVLVNTTTTTTTTTTTPTTTTTTTTTTGGDSHASTSHASI</sequence>
<reference evidence="1 2" key="1">
    <citation type="journal article" date="2022" name="Plant J.">
        <title>Chromosome-level genome of Camellia lanceoleosa provides a valuable resource for understanding genome evolution and self-incompatibility.</title>
        <authorList>
            <person name="Gong W."/>
            <person name="Xiao S."/>
            <person name="Wang L."/>
            <person name="Liao Z."/>
            <person name="Chang Y."/>
            <person name="Mo W."/>
            <person name="Hu G."/>
            <person name="Li W."/>
            <person name="Zhao G."/>
            <person name="Zhu H."/>
            <person name="Hu X."/>
            <person name="Ji K."/>
            <person name="Xiang X."/>
            <person name="Song Q."/>
            <person name="Yuan D."/>
            <person name="Jin S."/>
            <person name="Zhang L."/>
        </authorList>
    </citation>
    <scope>NUCLEOTIDE SEQUENCE [LARGE SCALE GENOMIC DNA]</scope>
    <source>
        <strain evidence="1">SQ_2022a</strain>
    </source>
</reference>
<protein>
    <submittedName>
        <fullName evidence="1">Subtilisin-like protease SBT3.18</fullName>
    </submittedName>
</protein>
<dbReference type="EMBL" id="CM045768">
    <property type="protein sequence ID" value="KAI7983719.1"/>
    <property type="molecule type" value="Genomic_DNA"/>
</dbReference>